<organism evidence="1">
    <name type="scientific">Linum usitatissimum</name>
    <name type="common">Flax</name>
    <name type="synonym">Linum humile</name>
    <dbReference type="NCBI Taxonomy" id="4006"/>
    <lineage>
        <taxon>Eukaryota</taxon>
        <taxon>Viridiplantae</taxon>
        <taxon>Streptophyta</taxon>
        <taxon>Embryophyta</taxon>
        <taxon>Tracheophyta</taxon>
        <taxon>Spermatophyta</taxon>
        <taxon>Magnoliopsida</taxon>
        <taxon>eudicotyledons</taxon>
        <taxon>Gunneridae</taxon>
        <taxon>Pentapetalae</taxon>
        <taxon>rosids</taxon>
        <taxon>fabids</taxon>
        <taxon>Malpighiales</taxon>
        <taxon>Linaceae</taxon>
        <taxon>Linum</taxon>
    </lineage>
</organism>
<sequence>MLDLNKSTPPPLPTLRWSPPLSEKAPLARFQCVASKDGWLVLIKPTNTGRPGFLVRLFNPITGASLPCIISRLRTSVRSSSLLPLEKKTPASSFCSTMPLNWPWCKPTIDGNWVFPTIANFELNLWRTPPTLQANFTSSTASATTGKSTLLITQPAPPPQSHRSHSLRSKYYQNDVFWRWHINDCGIFTLDDQKLQRFSPTKQRSQLFFWFLPMPLRINNADEKLDHPVSHEKMILIMTKMNNMMGMSK</sequence>
<proteinExistence type="predicted"/>
<reference evidence="1" key="1">
    <citation type="journal article" date="2016" name="Funct. Integr. Genomics">
        <title>Structural organization of fatty acid desaturase loci in linseed lines with contrasting linolenic acid contents.</title>
        <authorList>
            <person name="Thambugala D."/>
            <person name="Ragupathy R."/>
            <person name="Cloutier S."/>
        </authorList>
    </citation>
    <scope>NUCLEOTIDE SEQUENCE</scope>
</reference>
<dbReference type="EMBL" id="KU950439">
    <property type="protein sequence ID" value="AND01135.1"/>
    <property type="molecule type" value="Genomic_DNA"/>
</dbReference>
<accession>A0A172MLF0</accession>
<evidence type="ECO:0000313" key="1">
    <source>
        <dbReference type="EMBL" id="AND01135.1"/>
    </source>
</evidence>
<protein>
    <submittedName>
        <fullName evidence="1">Uncharacterized protein</fullName>
    </submittedName>
</protein>
<dbReference type="AlphaFoldDB" id="A0A172MLF0"/>
<name>A0A172MLF0_LINUS</name>